<accession>A0A1I2HUX3</accession>
<feature type="compositionally biased region" description="Low complexity" evidence="1">
    <location>
        <begin position="243"/>
        <end position="261"/>
    </location>
</feature>
<protein>
    <submittedName>
        <fullName evidence="2">Uncharacterized protein</fullName>
    </submittedName>
</protein>
<reference evidence="3" key="1">
    <citation type="submission" date="2016-10" db="EMBL/GenBank/DDBJ databases">
        <authorList>
            <person name="Varghese N."/>
            <person name="Submissions S."/>
        </authorList>
    </citation>
    <scope>NUCLEOTIDE SEQUENCE [LARGE SCALE GENOMIC DNA]</scope>
    <source>
        <strain evidence="3">DSM 27981</strain>
    </source>
</reference>
<sequence>MGATIAQVALFHDRDGKLAPRVLVNEFRLGLKKRMDSTAFEGARVEYYNPDAVAAFMLGQDVRWKTIDTFYTDMLDSDDIYCDEISIEDSDAYDGIRAAHGDATPTRICVAYQFCLPAEKEQVIARLLAAERESVGALATRFSQEWARLHEFDPGLPVPTAVPLSDELANQVADILESHVERTRQDAGSAAAREALEMISADVMAGDSNGLADIDVAIAALLQARSKVSAALVNAQVQEKGVTAAAPTPATSADRSPAPGL</sequence>
<dbReference type="Proteomes" id="UP000199119">
    <property type="component" value="Unassembled WGS sequence"/>
</dbReference>
<dbReference type="STRING" id="1177982.SAMN04489711_1372"/>
<evidence type="ECO:0000256" key="1">
    <source>
        <dbReference type="SAM" id="MobiDB-lite"/>
    </source>
</evidence>
<gene>
    <name evidence="2" type="ORF">SAMN04489711_1372</name>
</gene>
<dbReference type="EMBL" id="FONX01000037">
    <property type="protein sequence ID" value="SFF33739.1"/>
    <property type="molecule type" value="Genomic_DNA"/>
</dbReference>
<organism evidence="2 3">
    <name type="scientific">Paracidovorax wautersii</name>
    <dbReference type="NCBI Taxonomy" id="1177982"/>
    <lineage>
        <taxon>Bacteria</taxon>
        <taxon>Pseudomonadati</taxon>
        <taxon>Pseudomonadota</taxon>
        <taxon>Betaproteobacteria</taxon>
        <taxon>Burkholderiales</taxon>
        <taxon>Comamonadaceae</taxon>
        <taxon>Paracidovorax</taxon>
    </lineage>
</organism>
<evidence type="ECO:0000313" key="3">
    <source>
        <dbReference type="Proteomes" id="UP000199119"/>
    </source>
</evidence>
<evidence type="ECO:0000313" key="2">
    <source>
        <dbReference type="EMBL" id="SFF33739.1"/>
    </source>
</evidence>
<dbReference type="AlphaFoldDB" id="A0A1I2HUX3"/>
<feature type="region of interest" description="Disordered" evidence="1">
    <location>
        <begin position="240"/>
        <end position="261"/>
    </location>
</feature>
<proteinExistence type="predicted"/>
<name>A0A1I2HUX3_9BURK</name>
<keyword evidence="3" id="KW-1185">Reference proteome</keyword>